<sequence length="256" mass="30016">MKDSRWVMTDYRMHEQQMSEWWASPLGQRLDQSERDALFSLKHLLYGYYQVQIGGNSLLLPGSKRPEALLRVGEHADVVAQPENLPFKSHSIDSLMLMHVLEFSTDPHQLLREAERVLMDDGTLVLCCFNPLSLWGMKRLFSWQDRPPWNGHFFSRSRIQDWLALLNFQIIDRRALGFTLPSQSLRLLRWTRFMPRWGARLWPFFCGVTIVVASKRTIPLTPLPVRWRQAALFPKTRLVNRPLTRHDRHTGTPEDG</sequence>
<dbReference type="PATRIC" id="fig|1286106.3.peg.2056"/>
<organism evidence="2 3">
    <name type="scientific">Methylophaga lonarensis MPL</name>
    <dbReference type="NCBI Taxonomy" id="1286106"/>
    <lineage>
        <taxon>Bacteria</taxon>
        <taxon>Pseudomonadati</taxon>
        <taxon>Pseudomonadota</taxon>
        <taxon>Gammaproteobacteria</taxon>
        <taxon>Thiotrichales</taxon>
        <taxon>Piscirickettsiaceae</taxon>
        <taxon>Methylophaga</taxon>
    </lineage>
</organism>
<dbReference type="InterPro" id="IPR013216">
    <property type="entry name" value="Methyltransf_11"/>
</dbReference>
<evidence type="ECO:0000259" key="1">
    <source>
        <dbReference type="Pfam" id="PF08241"/>
    </source>
</evidence>
<protein>
    <submittedName>
        <fullName evidence="2">SAM-dependent methyltransferase</fullName>
    </submittedName>
</protein>
<accession>M7NYW4</accession>
<dbReference type="GO" id="GO:0032259">
    <property type="term" value="P:methylation"/>
    <property type="evidence" value="ECO:0007669"/>
    <property type="project" value="UniProtKB-KW"/>
</dbReference>
<evidence type="ECO:0000313" key="2">
    <source>
        <dbReference type="EMBL" id="EMR12422.1"/>
    </source>
</evidence>
<dbReference type="eggNOG" id="COG2226">
    <property type="taxonomic scope" value="Bacteria"/>
</dbReference>
<dbReference type="Pfam" id="PF08241">
    <property type="entry name" value="Methyltransf_11"/>
    <property type="match status" value="1"/>
</dbReference>
<dbReference type="STRING" id="1286106.MPL1_10287"/>
<dbReference type="AlphaFoldDB" id="M7NYW4"/>
<name>M7NYW4_9GAMM</name>
<keyword evidence="2" id="KW-0808">Transferase</keyword>
<comment type="caution">
    <text evidence="2">The sequence shown here is derived from an EMBL/GenBank/DDBJ whole genome shotgun (WGS) entry which is preliminary data.</text>
</comment>
<dbReference type="Proteomes" id="UP000012019">
    <property type="component" value="Unassembled WGS sequence"/>
</dbReference>
<dbReference type="EMBL" id="APHR01000056">
    <property type="protein sequence ID" value="EMR12422.1"/>
    <property type="molecule type" value="Genomic_DNA"/>
</dbReference>
<keyword evidence="3" id="KW-1185">Reference proteome</keyword>
<keyword evidence="2" id="KW-0489">Methyltransferase</keyword>
<dbReference type="Gene3D" id="3.40.50.150">
    <property type="entry name" value="Vaccinia Virus protein VP39"/>
    <property type="match status" value="1"/>
</dbReference>
<dbReference type="SUPFAM" id="SSF53335">
    <property type="entry name" value="S-adenosyl-L-methionine-dependent methyltransferases"/>
    <property type="match status" value="1"/>
</dbReference>
<dbReference type="InterPro" id="IPR029063">
    <property type="entry name" value="SAM-dependent_MTases_sf"/>
</dbReference>
<reference evidence="2 3" key="1">
    <citation type="journal article" date="2013" name="Genome Announc.">
        <title>Draft Genome Sequence of Methylophaga lonarensis MPLT, a Haloalkaliphilic (Non-Methane-Utilizing) Methylotroph.</title>
        <authorList>
            <person name="Shetty S.A."/>
            <person name="Marathe N.P."/>
            <person name="Munot H."/>
            <person name="Antony C.P."/>
            <person name="Dhotre D.P."/>
            <person name="Murrell J.C."/>
            <person name="Shouche Y.S."/>
        </authorList>
    </citation>
    <scope>NUCLEOTIDE SEQUENCE [LARGE SCALE GENOMIC DNA]</scope>
    <source>
        <strain evidence="2 3">MPL</strain>
    </source>
</reference>
<gene>
    <name evidence="2" type="ORF">MPL1_10287</name>
</gene>
<evidence type="ECO:0000313" key="3">
    <source>
        <dbReference type="Proteomes" id="UP000012019"/>
    </source>
</evidence>
<dbReference type="GO" id="GO:0008757">
    <property type="term" value="F:S-adenosylmethionine-dependent methyltransferase activity"/>
    <property type="evidence" value="ECO:0007669"/>
    <property type="project" value="InterPro"/>
</dbReference>
<feature type="domain" description="Methyltransferase type 11" evidence="1">
    <location>
        <begin position="78"/>
        <end position="126"/>
    </location>
</feature>
<proteinExistence type="predicted"/>